<evidence type="ECO:0000313" key="5">
    <source>
        <dbReference type="EMBL" id="RNB76756.1"/>
    </source>
</evidence>
<dbReference type="InterPro" id="IPR003593">
    <property type="entry name" value="AAA+_ATPase"/>
</dbReference>
<dbReference type="PANTHER" id="PTHR42788">
    <property type="entry name" value="TAURINE IMPORT ATP-BINDING PROTEIN-RELATED"/>
    <property type="match status" value="1"/>
</dbReference>
<dbReference type="SMART" id="SM00382">
    <property type="entry name" value="AAA"/>
    <property type="match status" value="1"/>
</dbReference>
<keyword evidence="1" id="KW-0813">Transport</keyword>
<accession>A0A3M8CLW7</accession>
<gene>
    <name evidence="5" type="ORF">EDM58_16800</name>
</gene>
<dbReference type="AlphaFoldDB" id="A0A3M8CLW7"/>
<evidence type="ECO:0000256" key="1">
    <source>
        <dbReference type="ARBA" id="ARBA00022448"/>
    </source>
</evidence>
<evidence type="ECO:0000313" key="6">
    <source>
        <dbReference type="Proteomes" id="UP000281915"/>
    </source>
</evidence>
<sequence>MAQKMSQLIGSGGDHVQDPKIKLVDVTKVFKTRSKDIVAVRDVNMEVHPGDFVAILGPSGCGKSTIIRMLNDIIQPSSGEMYIDGQEIVGGKTSKELMKKMGFIFQQPNLFPWLTVRQNVSLPLKVFGLQGKEWEQNVDRLIEMAGLKEYEHAYPAEISGGMMQKAGVIRAMVHEPEILLMDEPFGALDEITREQLDLELLAIWEQTRKTIIFITHEVEEAVLLASRVYVMATNPGRIVAEVEIDLPRPRTLEMIEHERFITYEMELTSMIGKVELRHIK</sequence>
<name>A0A3M8CLW7_9BACL</name>
<dbReference type="PANTHER" id="PTHR42788:SF13">
    <property type="entry name" value="ALIPHATIC SULFONATES IMPORT ATP-BINDING PROTEIN SSUB"/>
    <property type="match status" value="1"/>
</dbReference>
<dbReference type="PROSITE" id="PS00211">
    <property type="entry name" value="ABC_TRANSPORTER_1"/>
    <property type="match status" value="1"/>
</dbReference>
<evidence type="ECO:0000256" key="3">
    <source>
        <dbReference type="ARBA" id="ARBA00022840"/>
    </source>
</evidence>
<dbReference type="EMBL" id="RHHT01000034">
    <property type="protein sequence ID" value="RNB76756.1"/>
    <property type="molecule type" value="Genomic_DNA"/>
</dbReference>
<protein>
    <submittedName>
        <fullName evidence="5">ABC transporter ATP-binding protein</fullName>
    </submittedName>
</protein>
<dbReference type="InterPro" id="IPR027417">
    <property type="entry name" value="P-loop_NTPase"/>
</dbReference>
<dbReference type="GO" id="GO:0016887">
    <property type="term" value="F:ATP hydrolysis activity"/>
    <property type="evidence" value="ECO:0007669"/>
    <property type="project" value="InterPro"/>
</dbReference>
<dbReference type="SUPFAM" id="SSF52540">
    <property type="entry name" value="P-loop containing nucleoside triphosphate hydrolases"/>
    <property type="match status" value="1"/>
</dbReference>
<keyword evidence="2" id="KW-0547">Nucleotide-binding</keyword>
<reference evidence="5 6" key="1">
    <citation type="submission" date="2018-10" db="EMBL/GenBank/DDBJ databases">
        <title>Phylogenomics of Brevibacillus.</title>
        <authorList>
            <person name="Dunlap C."/>
        </authorList>
    </citation>
    <scope>NUCLEOTIDE SEQUENCE [LARGE SCALE GENOMIC DNA]</scope>
    <source>
        <strain evidence="5 6">JCM 15085</strain>
    </source>
</reference>
<feature type="domain" description="ABC transporter" evidence="4">
    <location>
        <begin position="21"/>
        <end position="258"/>
    </location>
</feature>
<dbReference type="InterPro" id="IPR050166">
    <property type="entry name" value="ABC_transporter_ATP-bind"/>
</dbReference>
<organism evidence="5 6">
    <name type="scientific">Brevibacillus panacihumi</name>
    <dbReference type="NCBI Taxonomy" id="497735"/>
    <lineage>
        <taxon>Bacteria</taxon>
        <taxon>Bacillati</taxon>
        <taxon>Bacillota</taxon>
        <taxon>Bacilli</taxon>
        <taxon>Bacillales</taxon>
        <taxon>Paenibacillaceae</taxon>
        <taxon>Brevibacillus</taxon>
    </lineage>
</organism>
<dbReference type="GO" id="GO:0005524">
    <property type="term" value="F:ATP binding"/>
    <property type="evidence" value="ECO:0007669"/>
    <property type="project" value="UniProtKB-KW"/>
</dbReference>
<dbReference type="InterPro" id="IPR017871">
    <property type="entry name" value="ABC_transporter-like_CS"/>
</dbReference>
<evidence type="ECO:0000259" key="4">
    <source>
        <dbReference type="PROSITE" id="PS50893"/>
    </source>
</evidence>
<dbReference type="InterPro" id="IPR003439">
    <property type="entry name" value="ABC_transporter-like_ATP-bd"/>
</dbReference>
<dbReference type="PROSITE" id="PS50893">
    <property type="entry name" value="ABC_TRANSPORTER_2"/>
    <property type="match status" value="1"/>
</dbReference>
<keyword evidence="3 5" id="KW-0067">ATP-binding</keyword>
<proteinExistence type="predicted"/>
<dbReference type="CDD" id="cd03293">
    <property type="entry name" value="ABC_NrtD_SsuB_transporters"/>
    <property type="match status" value="1"/>
</dbReference>
<dbReference type="Gene3D" id="3.40.50.300">
    <property type="entry name" value="P-loop containing nucleotide triphosphate hydrolases"/>
    <property type="match status" value="1"/>
</dbReference>
<dbReference type="Pfam" id="PF00005">
    <property type="entry name" value="ABC_tran"/>
    <property type="match status" value="1"/>
</dbReference>
<evidence type="ECO:0000256" key="2">
    <source>
        <dbReference type="ARBA" id="ARBA00022741"/>
    </source>
</evidence>
<comment type="caution">
    <text evidence="5">The sequence shown here is derived from an EMBL/GenBank/DDBJ whole genome shotgun (WGS) entry which is preliminary data.</text>
</comment>
<dbReference type="Proteomes" id="UP000281915">
    <property type="component" value="Unassembled WGS sequence"/>
</dbReference>